<name>A0ABS6EVQ4_9CLOT</name>
<evidence type="ECO:0000313" key="2">
    <source>
        <dbReference type="Proteomes" id="UP000736583"/>
    </source>
</evidence>
<protein>
    <submittedName>
        <fullName evidence="1">Uncharacterized protein</fullName>
    </submittedName>
</protein>
<dbReference type="EMBL" id="JAHLQL010000001">
    <property type="protein sequence ID" value="MBU5590299.1"/>
    <property type="molecule type" value="Genomic_DNA"/>
</dbReference>
<dbReference type="RefSeq" id="WP_216455527.1">
    <property type="nucleotide sequence ID" value="NZ_JAHLQL010000001.1"/>
</dbReference>
<comment type="caution">
    <text evidence="1">The sequence shown here is derived from an EMBL/GenBank/DDBJ whole genome shotgun (WGS) entry which is preliminary data.</text>
</comment>
<keyword evidence="2" id="KW-1185">Reference proteome</keyword>
<proteinExistence type="predicted"/>
<evidence type="ECO:0000313" key="1">
    <source>
        <dbReference type="EMBL" id="MBU5590299.1"/>
    </source>
</evidence>
<dbReference type="Proteomes" id="UP000736583">
    <property type="component" value="Unassembled WGS sequence"/>
</dbReference>
<reference evidence="1 2" key="1">
    <citation type="submission" date="2021-06" db="EMBL/GenBank/DDBJ databases">
        <authorList>
            <person name="Sun Q."/>
            <person name="Li D."/>
        </authorList>
    </citation>
    <scope>NUCLEOTIDE SEQUENCE [LARGE SCALE GENOMIC DNA]</scope>
    <source>
        <strain evidence="1 2">MSJ-4</strain>
    </source>
</reference>
<accession>A0ABS6EVQ4</accession>
<organism evidence="1 2">
    <name type="scientific">Clostridium simiarum</name>
    <dbReference type="NCBI Taxonomy" id="2841506"/>
    <lineage>
        <taxon>Bacteria</taxon>
        <taxon>Bacillati</taxon>
        <taxon>Bacillota</taxon>
        <taxon>Clostridia</taxon>
        <taxon>Eubacteriales</taxon>
        <taxon>Clostridiaceae</taxon>
        <taxon>Clostridium</taxon>
    </lineage>
</organism>
<sequence>MIYNTEVVIGFKAENNNIIVERGTIFQLCDLIQGYHAKNIIFNKKSKEIFINLKCSLCDEVHCYVYRVQELLSKDIVIGGCEKTGNPILFIGKEKAVSHVIEKYKEVEMNVYSMI</sequence>
<gene>
    <name evidence="1" type="ORF">KQI89_00815</name>
</gene>